<gene>
    <name evidence="3" type="ORF">SHK19_09480</name>
</gene>
<dbReference type="RefSeq" id="WP_322938499.1">
    <property type="nucleotide sequence ID" value="NZ_CP141059.1"/>
</dbReference>
<keyword evidence="4" id="KW-1185">Reference proteome</keyword>
<evidence type="ECO:0000313" key="3">
    <source>
        <dbReference type="EMBL" id="WQQ28447.1"/>
    </source>
</evidence>
<organism evidence="3 4">
    <name type="scientific">Nocardioides bizhenqiangii</name>
    <dbReference type="NCBI Taxonomy" id="3095076"/>
    <lineage>
        <taxon>Bacteria</taxon>
        <taxon>Bacillati</taxon>
        <taxon>Actinomycetota</taxon>
        <taxon>Actinomycetes</taxon>
        <taxon>Propionibacteriales</taxon>
        <taxon>Nocardioidaceae</taxon>
        <taxon>Nocardioides</taxon>
    </lineage>
</organism>
<dbReference type="EMBL" id="CP141059">
    <property type="protein sequence ID" value="WQQ28447.1"/>
    <property type="molecule type" value="Genomic_DNA"/>
</dbReference>
<dbReference type="PRINTS" id="PR00081">
    <property type="entry name" value="GDHRDH"/>
</dbReference>
<dbReference type="PANTHER" id="PTHR42760:SF115">
    <property type="entry name" value="3-OXOACYL-[ACYL-CARRIER-PROTEIN] REDUCTASE FABG"/>
    <property type="match status" value="1"/>
</dbReference>
<dbReference type="CDD" id="cd05233">
    <property type="entry name" value="SDR_c"/>
    <property type="match status" value="1"/>
</dbReference>
<name>A0ABZ0ZVR3_9ACTN</name>
<evidence type="ECO:0000256" key="1">
    <source>
        <dbReference type="ARBA" id="ARBA00006484"/>
    </source>
</evidence>
<dbReference type="SUPFAM" id="SSF51735">
    <property type="entry name" value="NAD(P)-binding Rossmann-fold domains"/>
    <property type="match status" value="1"/>
</dbReference>
<dbReference type="PANTHER" id="PTHR42760">
    <property type="entry name" value="SHORT-CHAIN DEHYDROGENASES/REDUCTASES FAMILY MEMBER"/>
    <property type="match status" value="1"/>
</dbReference>
<dbReference type="Pfam" id="PF13561">
    <property type="entry name" value="adh_short_C2"/>
    <property type="match status" value="1"/>
</dbReference>
<evidence type="ECO:0000256" key="2">
    <source>
        <dbReference type="ARBA" id="ARBA00023002"/>
    </source>
</evidence>
<dbReference type="PRINTS" id="PR00080">
    <property type="entry name" value="SDRFAMILY"/>
</dbReference>
<keyword evidence="2" id="KW-0560">Oxidoreductase</keyword>
<evidence type="ECO:0000313" key="4">
    <source>
        <dbReference type="Proteomes" id="UP001327225"/>
    </source>
</evidence>
<dbReference type="InterPro" id="IPR002347">
    <property type="entry name" value="SDR_fam"/>
</dbReference>
<protein>
    <submittedName>
        <fullName evidence="3">SDR family NAD(P)-dependent oxidoreductase</fullName>
    </submittedName>
</protein>
<reference evidence="4" key="1">
    <citation type="submission" date="2023-12" db="EMBL/GenBank/DDBJ databases">
        <title>Novel species in genus Nocardioides.</title>
        <authorList>
            <person name="Zhou H."/>
        </authorList>
    </citation>
    <scope>NUCLEOTIDE SEQUENCE [LARGE SCALE GENOMIC DNA]</scope>
    <source>
        <strain evidence="4">HM61</strain>
    </source>
</reference>
<sequence length="257" mass="26768">MLDESNRALGRYRERRVLVTGAGGGLGSVICERLAAEGARLIAADLPGAALDSALDGLPDGDHLAVALDVSDEDAWRAAVDRVEAELGGLDVLVNNAAIGSLKTVEDEDREHWDQVMSVDATGVWMGMKHAGPLIERSGGGAIVNVASILGSTGGLGNSVAYHAAKGAVRTMTKNAALHWATRGVRVNSLHPGFIETAQLLERYGGSERHRAMVANTPMGRLGRPAEIAGAVAFLGSDDAGYMTGAELYADGGWTAR</sequence>
<comment type="similarity">
    <text evidence="1">Belongs to the short-chain dehydrogenases/reductases (SDR) family.</text>
</comment>
<dbReference type="InterPro" id="IPR036291">
    <property type="entry name" value="NAD(P)-bd_dom_sf"/>
</dbReference>
<accession>A0ABZ0ZVR3</accession>
<dbReference type="Proteomes" id="UP001327225">
    <property type="component" value="Chromosome"/>
</dbReference>
<dbReference type="Gene3D" id="3.40.50.720">
    <property type="entry name" value="NAD(P)-binding Rossmann-like Domain"/>
    <property type="match status" value="1"/>
</dbReference>
<proteinExistence type="inferred from homology"/>